<keyword evidence="4" id="KW-0963">Cytoplasm</keyword>
<dbReference type="InterPro" id="IPR019168">
    <property type="entry name" value="NEP1-R1"/>
</dbReference>
<dbReference type="GO" id="GO:0071595">
    <property type="term" value="C:Nem1-Spo7 phosphatase complex"/>
    <property type="evidence" value="ECO:0007669"/>
    <property type="project" value="InterPro"/>
</dbReference>
<dbReference type="AlphaFoldDB" id="A0A811V0Q8"/>
<comment type="caution">
    <text evidence="12">The sequence shown here is derived from an EMBL/GenBank/DDBJ whole genome shotgun (WGS) entry which is preliminary data.</text>
</comment>
<comment type="similarity">
    <text evidence="3">Belongs to the CNEP1R1 family.</text>
</comment>
<dbReference type="Pfam" id="PF09771">
    <property type="entry name" value="Tmemb_18A"/>
    <property type="match status" value="1"/>
</dbReference>
<evidence type="ECO:0000256" key="3">
    <source>
        <dbReference type="ARBA" id="ARBA00010998"/>
    </source>
</evidence>
<dbReference type="PANTHER" id="PTHR20996:SF1">
    <property type="entry name" value="NUCLEAR ENVELOPE PHOSPHATASE-REGULATORY SUBUNIT 1"/>
    <property type="match status" value="1"/>
</dbReference>
<dbReference type="PANTHER" id="PTHR20996">
    <property type="entry name" value="NUCLEAR ENVELOPE PHOSPHATASE-REGULATORY SUBUNIT 1"/>
    <property type="match status" value="1"/>
</dbReference>
<evidence type="ECO:0000256" key="6">
    <source>
        <dbReference type="ARBA" id="ARBA00022989"/>
    </source>
</evidence>
<sequence length="136" mass="15480">MEIFDIMEPSACEDLKAFERRLTEVVSSYGPSTLRWRIVLATISICTAIGAYYWLRDPRTSIVPLIESLLLHPMFTVATMMLVILFIMGIHKLVFAPKIITTRMRTVLSDFNMSCDDTGKLILKPRPNNNLDGNSR</sequence>
<accession>A0A811V0Q8</accession>
<keyword evidence="13" id="KW-1185">Reference proteome</keyword>
<evidence type="ECO:0000256" key="2">
    <source>
        <dbReference type="ARBA" id="ARBA00004496"/>
    </source>
</evidence>
<keyword evidence="8 11" id="KW-0472">Membrane</keyword>
<feature type="transmembrane region" description="Helical" evidence="11">
    <location>
        <begin position="38"/>
        <end position="55"/>
    </location>
</feature>
<dbReference type="GO" id="GO:0005737">
    <property type="term" value="C:cytoplasm"/>
    <property type="evidence" value="ECO:0007669"/>
    <property type="project" value="UniProtKB-SubCell"/>
</dbReference>
<dbReference type="GO" id="GO:0031965">
    <property type="term" value="C:nuclear membrane"/>
    <property type="evidence" value="ECO:0007669"/>
    <property type="project" value="UniProtKB-SubCell"/>
</dbReference>
<dbReference type="GO" id="GO:0006629">
    <property type="term" value="P:lipid metabolic process"/>
    <property type="evidence" value="ECO:0007669"/>
    <property type="project" value="UniProtKB-KW"/>
</dbReference>
<evidence type="ECO:0000256" key="9">
    <source>
        <dbReference type="ARBA" id="ARBA00023242"/>
    </source>
</evidence>
<evidence type="ECO:0000256" key="7">
    <source>
        <dbReference type="ARBA" id="ARBA00023098"/>
    </source>
</evidence>
<keyword evidence="7" id="KW-0443">Lipid metabolism</keyword>
<evidence type="ECO:0000256" key="4">
    <source>
        <dbReference type="ARBA" id="ARBA00022490"/>
    </source>
</evidence>
<protein>
    <recommendedName>
        <fullName evidence="10">Transmembrane protein 188</fullName>
    </recommendedName>
</protein>
<reference evidence="12" key="1">
    <citation type="submission" date="2020-11" db="EMBL/GenBank/DDBJ databases">
        <authorList>
            <person name="Whitehead M."/>
        </authorList>
    </citation>
    <scope>NUCLEOTIDE SEQUENCE</scope>
    <source>
        <strain evidence="12">EGII</strain>
    </source>
</reference>
<keyword evidence="6 11" id="KW-1133">Transmembrane helix</keyword>
<feature type="transmembrane region" description="Helical" evidence="11">
    <location>
        <begin position="75"/>
        <end position="95"/>
    </location>
</feature>
<dbReference type="OrthoDB" id="5786980at2759"/>
<dbReference type="Proteomes" id="UP000606786">
    <property type="component" value="Unassembled WGS sequence"/>
</dbReference>
<evidence type="ECO:0000256" key="5">
    <source>
        <dbReference type="ARBA" id="ARBA00022692"/>
    </source>
</evidence>
<evidence type="ECO:0000256" key="11">
    <source>
        <dbReference type="SAM" id="Phobius"/>
    </source>
</evidence>
<dbReference type="KEGG" id="ccat:101456691"/>
<evidence type="ECO:0000256" key="8">
    <source>
        <dbReference type="ARBA" id="ARBA00023136"/>
    </source>
</evidence>
<evidence type="ECO:0000313" key="12">
    <source>
        <dbReference type="EMBL" id="CAD7004534.1"/>
    </source>
</evidence>
<keyword evidence="5 11" id="KW-0812">Transmembrane</keyword>
<evidence type="ECO:0000256" key="1">
    <source>
        <dbReference type="ARBA" id="ARBA00004232"/>
    </source>
</evidence>
<evidence type="ECO:0000313" key="13">
    <source>
        <dbReference type="Proteomes" id="UP000606786"/>
    </source>
</evidence>
<comment type="subcellular location">
    <subcellularLocation>
        <location evidence="2">Cytoplasm</location>
    </subcellularLocation>
    <subcellularLocation>
        <location evidence="1">Nucleus membrane</location>
        <topology evidence="1">Multi-pass membrane protein</topology>
    </subcellularLocation>
</comment>
<organism evidence="12 13">
    <name type="scientific">Ceratitis capitata</name>
    <name type="common">Mediterranean fruit fly</name>
    <name type="synonym">Tephritis capitata</name>
    <dbReference type="NCBI Taxonomy" id="7213"/>
    <lineage>
        <taxon>Eukaryota</taxon>
        <taxon>Metazoa</taxon>
        <taxon>Ecdysozoa</taxon>
        <taxon>Arthropoda</taxon>
        <taxon>Hexapoda</taxon>
        <taxon>Insecta</taxon>
        <taxon>Pterygota</taxon>
        <taxon>Neoptera</taxon>
        <taxon>Endopterygota</taxon>
        <taxon>Diptera</taxon>
        <taxon>Brachycera</taxon>
        <taxon>Muscomorpha</taxon>
        <taxon>Tephritoidea</taxon>
        <taxon>Tephritidae</taxon>
        <taxon>Ceratitis</taxon>
        <taxon>Ceratitis</taxon>
    </lineage>
</organism>
<dbReference type="EMBL" id="CAJHJT010000034">
    <property type="protein sequence ID" value="CAD7004534.1"/>
    <property type="molecule type" value="Genomic_DNA"/>
</dbReference>
<evidence type="ECO:0000256" key="10">
    <source>
        <dbReference type="ARBA" id="ARBA00030458"/>
    </source>
</evidence>
<keyword evidence="9" id="KW-0539">Nucleus</keyword>
<name>A0A811V0Q8_CERCA</name>
<gene>
    <name evidence="12" type="ORF">CCAP1982_LOCUS12931</name>
</gene>
<proteinExistence type="inferred from homology"/>